<dbReference type="InterPro" id="IPR024983">
    <property type="entry name" value="CHAT_dom"/>
</dbReference>
<dbReference type="InterPro" id="IPR011990">
    <property type="entry name" value="TPR-like_helical_dom_sf"/>
</dbReference>
<gene>
    <name evidence="4" type="ORF">MIZ03_1171</name>
</gene>
<name>A0ABN6D2Q3_9BURK</name>
<dbReference type="EMBL" id="AP024238">
    <property type="protein sequence ID" value="BCO26291.1"/>
    <property type="molecule type" value="Genomic_DNA"/>
</dbReference>
<dbReference type="Pfam" id="PF13191">
    <property type="entry name" value="AAA_16"/>
    <property type="match status" value="1"/>
</dbReference>
<dbReference type="InterPro" id="IPR027417">
    <property type="entry name" value="P-loop_NTPase"/>
</dbReference>
<feature type="region of interest" description="Disordered" evidence="1">
    <location>
        <begin position="1"/>
        <end position="31"/>
    </location>
</feature>
<dbReference type="SUPFAM" id="SSF52540">
    <property type="entry name" value="P-loop containing nucleoside triphosphate hydrolases"/>
    <property type="match status" value="1"/>
</dbReference>
<dbReference type="SUPFAM" id="SSF48452">
    <property type="entry name" value="TPR-like"/>
    <property type="match status" value="1"/>
</dbReference>
<proteinExistence type="predicted"/>
<protein>
    <recommendedName>
        <fullName evidence="6">CHAT domain-containing protein</fullName>
    </recommendedName>
</protein>
<evidence type="ECO:0000259" key="2">
    <source>
        <dbReference type="Pfam" id="PF12770"/>
    </source>
</evidence>
<dbReference type="Gene3D" id="1.25.40.10">
    <property type="entry name" value="Tetratricopeptide repeat domain"/>
    <property type="match status" value="1"/>
</dbReference>
<dbReference type="Proteomes" id="UP000824366">
    <property type="component" value="Chromosome"/>
</dbReference>
<accession>A0ABN6D2Q3</accession>
<feature type="domain" description="CHAT" evidence="2">
    <location>
        <begin position="146"/>
        <end position="421"/>
    </location>
</feature>
<reference evidence="4 5" key="1">
    <citation type="journal article" date="2021" name="Microbiol. Spectr.">
        <title>A Single Bacterium Capable of Oxidation and Reduction of Iron at Circumneutral pH.</title>
        <authorList>
            <person name="Kato S."/>
            <person name="Ohkuma M."/>
        </authorList>
    </citation>
    <scope>NUCLEOTIDE SEQUENCE [LARGE SCALE GENOMIC DNA]</scope>
    <source>
        <strain evidence="4 5">MIZ03</strain>
    </source>
</reference>
<organism evidence="4 5">
    <name type="scientific">Rhodoferax lithotrophicus</name>
    <dbReference type="NCBI Taxonomy" id="2798804"/>
    <lineage>
        <taxon>Bacteria</taxon>
        <taxon>Pseudomonadati</taxon>
        <taxon>Pseudomonadota</taxon>
        <taxon>Betaproteobacteria</taxon>
        <taxon>Burkholderiales</taxon>
        <taxon>Comamonadaceae</taxon>
        <taxon>Rhodoferax</taxon>
    </lineage>
</organism>
<sequence>MGNNAETLSHKRGSQVMSSTPEPDFSPSSASRRMSTHFDLIITADYPRRSAEFQLHDAAGVQIAYRKTAFNAISISRQQGLFDLRNHLRICVDEDRTHAAVAEIGVCIAQEVLGPDIFTALWASQSQRTLRIQLPGAGDSENLLAAALARVPWEMARPNTQTPTLGERNLVVRVVHDMAASASTPIELAADDALRVLFVFAEARGSRLLNACKERRQLLQLFEQEIYPRRRVVAHFLTHGVTRERLAAQIQENGGYHIVHWSGHGHMNLLELCQTGGARDHLTGQQLLELFTGAGGFLPRLFFLSACHSGDILPVRNWADFIAVAQGKELGTRDADTREVDTRDITLANQPGYTGTAHALLQGGVPSVVAMRYAVGDSYAREVAVAFYRALLAHTQPKPVATALALARKALLDEKQHLPAHFAACDHATPVLYGEAHPGLSVTPGRSPSLNPRNRRLHPINELTLKEHAHFVGRTWELAGLGAQFIGASTSEQVKPVAVIHGQGGMGKTALTAEALALWESRFEWVLLYQAKPNRLELEATLRDIHMKLMSRVKVYHDHVREYSADAIYREASADFTGSGRLTELTRNLLRALRDEAILLVLDNFETNLKPTAEPAAVAGQSVWACQDPAWDECLHLLASELVGSPSRVLITCRRPLAALAEMAAHVVLLGSLPGAEAALFIKEHPVLSGMVFGGDVAQQALALRLLNASRFHPLLMDRLAKLAASAALLPQLLAALDTLENTKDFAQLPALFASTTGDAKELAYLEDALTTSLDQLIRDCSPDARRLLWIIALANQPEALGLVKEVWGGESLEQTKLWAMKRDLERLHELAPEKQEFLSKLPQEIRGKIDALPPKKPAQPDMAPLLSRLVSVGLVTEQRDEPAYNNPELTCHELVRERICAWMAQHPQDRAELTENTIRLAYAERLEAVFKGLLHRDMSAALGAGSRALVYCVQAGAWDRLGGFASSLVTSTGDPRLLTELLPHLHTAAASAPEGRPRWSCLGYLADALGRAGRPDTSLLFYAQAATQARAVAEAAGVGSRQAWSDFAAISGNWANALGDVCDFGSARQRQLESADAAKKAGCPDMHIIASELEALRIDIMQGQVLTALPEVAARLAQVEAWWQRHLAGQPVPEAQDAEFLARVLIAALDIATEAHIAQEDWPAALHRIDRILEVKRALERPAKDIAGDRMNRANVLAWMQERLGEAKAEMEACLELFTHDPARRTVVLSSLAALFNKQDDIPQAIAQERRALALCEQLPDPAGRAISHGNLANYLERNGTSSALVESPRHQLAALLYRIVAELFGSLMTSLHKYAIDIRRAHATGTALAVPHVAELLSAPAFAPLKQWLAQRQVNLDELQTTVDYLLNQARQAAQENPPNDTPNPMT</sequence>
<keyword evidence="5" id="KW-1185">Reference proteome</keyword>
<feature type="domain" description="Orc1-like AAA ATPase" evidence="3">
    <location>
        <begin position="471"/>
        <end position="606"/>
    </location>
</feature>
<dbReference type="Pfam" id="PF12770">
    <property type="entry name" value="CHAT"/>
    <property type="match status" value="1"/>
</dbReference>
<feature type="compositionally biased region" description="Polar residues" evidence="1">
    <location>
        <begin position="15"/>
        <end position="31"/>
    </location>
</feature>
<evidence type="ECO:0008006" key="6">
    <source>
        <dbReference type="Google" id="ProtNLM"/>
    </source>
</evidence>
<dbReference type="Gene3D" id="3.40.50.300">
    <property type="entry name" value="P-loop containing nucleotide triphosphate hydrolases"/>
    <property type="match status" value="1"/>
</dbReference>
<evidence type="ECO:0000256" key="1">
    <source>
        <dbReference type="SAM" id="MobiDB-lite"/>
    </source>
</evidence>
<dbReference type="InterPro" id="IPR041664">
    <property type="entry name" value="AAA_16"/>
</dbReference>
<evidence type="ECO:0000313" key="4">
    <source>
        <dbReference type="EMBL" id="BCO26291.1"/>
    </source>
</evidence>
<evidence type="ECO:0000259" key="3">
    <source>
        <dbReference type="Pfam" id="PF13191"/>
    </source>
</evidence>
<evidence type="ECO:0000313" key="5">
    <source>
        <dbReference type="Proteomes" id="UP000824366"/>
    </source>
</evidence>